<gene>
    <name evidence="9" type="ORF">QGM71_11280</name>
</gene>
<dbReference type="InterPro" id="IPR022890">
    <property type="entry name" value="Fd--NADP_Rdtase_type_2"/>
</dbReference>
<feature type="binding site" evidence="6">
    <location>
        <position position="284"/>
    </location>
    <ligand>
        <name>FAD</name>
        <dbReference type="ChEBI" id="CHEBI:57692"/>
    </ligand>
</feature>
<dbReference type="PRINTS" id="PR00368">
    <property type="entry name" value="FADPNR"/>
</dbReference>
<keyword evidence="7" id="KW-0812">Transmembrane</keyword>
<proteinExistence type="inferred from homology"/>
<feature type="binding site" evidence="6">
    <location>
        <position position="44"/>
    </location>
    <ligand>
        <name>FAD</name>
        <dbReference type="ChEBI" id="CHEBI:57692"/>
    </ligand>
</feature>
<evidence type="ECO:0000256" key="3">
    <source>
        <dbReference type="ARBA" id="ARBA00022827"/>
    </source>
</evidence>
<keyword evidence="7" id="KW-0472">Membrane</keyword>
<keyword evidence="7" id="KW-1133">Transmembrane helix</keyword>
<comment type="subunit">
    <text evidence="1 6">Homodimer.</text>
</comment>
<dbReference type="Gene3D" id="3.50.50.60">
    <property type="entry name" value="FAD/NAD(P)-binding domain"/>
    <property type="match status" value="2"/>
</dbReference>
<dbReference type="InterPro" id="IPR023753">
    <property type="entry name" value="FAD/NAD-binding_dom"/>
</dbReference>
<evidence type="ECO:0000313" key="10">
    <source>
        <dbReference type="Proteomes" id="UP001335737"/>
    </source>
</evidence>
<comment type="catalytic activity">
    <reaction evidence="6">
        <text>2 reduced [2Fe-2S]-[ferredoxin] + NADP(+) + H(+) = 2 oxidized [2Fe-2S]-[ferredoxin] + NADPH</text>
        <dbReference type="Rhea" id="RHEA:20125"/>
        <dbReference type="Rhea" id="RHEA-COMP:10000"/>
        <dbReference type="Rhea" id="RHEA-COMP:10001"/>
        <dbReference type="ChEBI" id="CHEBI:15378"/>
        <dbReference type="ChEBI" id="CHEBI:33737"/>
        <dbReference type="ChEBI" id="CHEBI:33738"/>
        <dbReference type="ChEBI" id="CHEBI:57783"/>
        <dbReference type="ChEBI" id="CHEBI:58349"/>
        <dbReference type="EC" id="1.18.1.2"/>
    </reaction>
</comment>
<dbReference type="InterPro" id="IPR050097">
    <property type="entry name" value="Ferredoxin-NADP_redctase_2"/>
</dbReference>
<keyword evidence="10" id="KW-1185">Reference proteome</keyword>
<evidence type="ECO:0000259" key="8">
    <source>
        <dbReference type="Pfam" id="PF07992"/>
    </source>
</evidence>
<name>A0ABU6KFZ2_9BACI</name>
<sequence length="332" mass="36477">MKNEKMKDITVIGAGPVGLFTAFYAGMRQASVKIIDSMPQVGGQLAALYPDKFIYDIAGFPKIKAQKLVNQLYKQAKTFSPEICLNESVLQVERLEDGTFELITPSKSHYSRSIIITAGAGAFQPRKLKVDEAGRYEDKSVHYFIKDLNVFKNRRVMVCGGGDSAVDWALALESIAETVTLIHRRSAFRAHEHSLSLLKQSTVHIKTPFEVKSLLGDESIEQVQIQEVKGENTELLPIDDLVVNYGFVTSLGPLKTWGIKTQKNAITVNSKMETNIPGIYAAGDICIYDGKPKLIATGFGEAPIAVNHAKTRIDPDAKIHAHSTHIFTASGS</sequence>
<evidence type="ECO:0000256" key="1">
    <source>
        <dbReference type="ARBA" id="ARBA00011738"/>
    </source>
</evidence>
<comment type="similarity">
    <text evidence="6">Belongs to the ferredoxin--NADP reductase type 2 family.</text>
</comment>
<keyword evidence="4 6" id="KW-0521">NADP</keyword>
<dbReference type="RefSeq" id="WP_327607637.1">
    <property type="nucleotide sequence ID" value="NZ_JARZFX010000004.1"/>
</dbReference>
<feature type="transmembrane region" description="Helical" evidence="7">
    <location>
        <begin position="9"/>
        <end position="27"/>
    </location>
</feature>
<accession>A0ABU6KFZ2</accession>
<protein>
    <recommendedName>
        <fullName evidence="6">Ferredoxin--NADP reductase</fullName>
        <shortName evidence="6">FNR</shortName>
        <shortName evidence="6">Fd-NADP(+) reductase</shortName>
        <ecNumber evidence="6">1.18.1.2</ecNumber>
    </recommendedName>
</protein>
<evidence type="ECO:0000256" key="7">
    <source>
        <dbReference type="SAM" id="Phobius"/>
    </source>
</evidence>
<dbReference type="PRINTS" id="PR00469">
    <property type="entry name" value="PNDRDTASEII"/>
</dbReference>
<feature type="binding site" evidence="6">
    <location>
        <position position="89"/>
    </location>
    <ligand>
        <name>FAD</name>
        <dbReference type="ChEBI" id="CHEBI:57692"/>
    </ligand>
</feature>
<dbReference type="InterPro" id="IPR036188">
    <property type="entry name" value="FAD/NAD-bd_sf"/>
</dbReference>
<feature type="binding site" evidence="6">
    <location>
        <position position="324"/>
    </location>
    <ligand>
        <name>FAD</name>
        <dbReference type="ChEBI" id="CHEBI:57692"/>
    </ligand>
</feature>
<evidence type="ECO:0000313" key="9">
    <source>
        <dbReference type="EMBL" id="MEC5424073.1"/>
    </source>
</evidence>
<feature type="domain" description="FAD/NAD(P)-binding" evidence="8">
    <location>
        <begin position="7"/>
        <end position="301"/>
    </location>
</feature>
<evidence type="ECO:0000256" key="2">
    <source>
        <dbReference type="ARBA" id="ARBA00022630"/>
    </source>
</evidence>
<keyword evidence="2 6" id="KW-0285">Flavoprotein</keyword>
<reference evidence="9 10" key="1">
    <citation type="journal article" date="2024" name="Int. J. Syst. Evol. Microbiol.">
        <title>Virgibacillus tibetensis sp. nov., isolated from salt lake on the Tibetan Plateau of China.</title>
        <authorList>
            <person name="Phurbu D."/>
            <person name="Liu Z.-X."/>
            <person name="Wang R."/>
            <person name="Zheng Y.-Y."/>
            <person name="Liu H.-C."/>
            <person name="Zhou Y.-G."/>
            <person name="Yu Y.-J."/>
            <person name="Li A.-H."/>
        </authorList>
    </citation>
    <scope>NUCLEOTIDE SEQUENCE [LARGE SCALE GENOMIC DNA]</scope>
    <source>
        <strain evidence="9 10">C22-A2</strain>
    </source>
</reference>
<organism evidence="9 10">
    <name type="scientific">Virgibacillus tibetensis</name>
    <dbReference type="NCBI Taxonomy" id="3042313"/>
    <lineage>
        <taxon>Bacteria</taxon>
        <taxon>Bacillati</taxon>
        <taxon>Bacillota</taxon>
        <taxon>Bacilli</taxon>
        <taxon>Bacillales</taxon>
        <taxon>Bacillaceae</taxon>
        <taxon>Virgibacillus</taxon>
    </lineage>
</organism>
<dbReference type="EC" id="1.18.1.2" evidence="6"/>
<dbReference type="SUPFAM" id="SSF51905">
    <property type="entry name" value="FAD/NAD(P)-binding domain"/>
    <property type="match status" value="1"/>
</dbReference>
<dbReference type="Proteomes" id="UP001335737">
    <property type="component" value="Unassembled WGS sequence"/>
</dbReference>
<feature type="binding site" evidence="6">
    <location>
        <position position="123"/>
    </location>
    <ligand>
        <name>FAD</name>
        <dbReference type="ChEBI" id="CHEBI:57692"/>
    </ligand>
</feature>
<comment type="caution">
    <text evidence="6">Lacks conserved residue(s) required for the propagation of feature annotation.</text>
</comment>
<dbReference type="HAMAP" id="MF_01685">
    <property type="entry name" value="FENR2"/>
    <property type="match status" value="1"/>
</dbReference>
<evidence type="ECO:0000256" key="6">
    <source>
        <dbReference type="HAMAP-Rule" id="MF_01685"/>
    </source>
</evidence>
<keyword evidence="5 6" id="KW-0560">Oxidoreductase</keyword>
<feature type="binding site" evidence="6">
    <location>
        <position position="36"/>
    </location>
    <ligand>
        <name>FAD</name>
        <dbReference type="ChEBI" id="CHEBI:57692"/>
    </ligand>
</feature>
<dbReference type="PANTHER" id="PTHR48105">
    <property type="entry name" value="THIOREDOXIN REDUCTASE 1-RELATED-RELATED"/>
    <property type="match status" value="1"/>
</dbReference>
<dbReference type="EMBL" id="JARZFX010000004">
    <property type="protein sequence ID" value="MEC5424073.1"/>
    <property type="molecule type" value="Genomic_DNA"/>
</dbReference>
<evidence type="ECO:0000256" key="5">
    <source>
        <dbReference type="ARBA" id="ARBA00023002"/>
    </source>
</evidence>
<comment type="cofactor">
    <cofactor evidence="6">
        <name>FAD</name>
        <dbReference type="ChEBI" id="CHEBI:57692"/>
    </cofactor>
    <text evidence="6">Binds 1 FAD per subunit.</text>
</comment>
<keyword evidence="3 6" id="KW-0274">FAD</keyword>
<dbReference type="Pfam" id="PF07992">
    <property type="entry name" value="Pyr_redox_2"/>
    <property type="match status" value="1"/>
</dbReference>
<evidence type="ECO:0000256" key="4">
    <source>
        <dbReference type="ARBA" id="ARBA00022857"/>
    </source>
</evidence>
<comment type="caution">
    <text evidence="9">The sequence shown here is derived from an EMBL/GenBank/DDBJ whole genome shotgun (WGS) entry which is preliminary data.</text>
</comment>
<feature type="binding site" evidence="6">
    <location>
        <position position="49"/>
    </location>
    <ligand>
        <name>FAD</name>
        <dbReference type="ChEBI" id="CHEBI:57692"/>
    </ligand>
</feature>